<name>A0A919TCR9_9ACTN</name>
<proteinExistence type="predicted"/>
<organism evidence="2 3">
    <name type="scientific">Paractinoplanes toevensis</name>
    <dbReference type="NCBI Taxonomy" id="571911"/>
    <lineage>
        <taxon>Bacteria</taxon>
        <taxon>Bacillati</taxon>
        <taxon>Actinomycetota</taxon>
        <taxon>Actinomycetes</taxon>
        <taxon>Micromonosporales</taxon>
        <taxon>Micromonosporaceae</taxon>
        <taxon>Paractinoplanes</taxon>
    </lineage>
</organism>
<sequence length="213" mass="21439">MKTLPFAALAAAPLFLAGMLVATATPPPHGPDAPLRLAVVGTDIAASQRLLPLAALAQAPAALAKFTSSAIAASESEARSQVSGLTVAGGSLRAVTVSVHCRNGAARSQVTGLRTGLSRQAAVVDVRRKNPDGSTTITGLRLRLPADGSRPAVIVDIAVATCASARDKPTVVLPGLPPAVREALLHKPHQDRGHATARLATITVGSPAANGGC</sequence>
<evidence type="ECO:0000256" key="1">
    <source>
        <dbReference type="SAM" id="SignalP"/>
    </source>
</evidence>
<reference evidence="2 3" key="1">
    <citation type="submission" date="2021-03" db="EMBL/GenBank/DDBJ databases">
        <title>Whole genome shotgun sequence of Actinoplanes toevensis NBRC 105298.</title>
        <authorList>
            <person name="Komaki H."/>
            <person name="Tamura T."/>
        </authorList>
    </citation>
    <scope>NUCLEOTIDE SEQUENCE [LARGE SCALE GENOMIC DNA]</scope>
    <source>
        <strain evidence="2 3">NBRC 105298</strain>
    </source>
</reference>
<feature type="signal peptide" evidence="1">
    <location>
        <begin position="1"/>
        <end position="24"/>
    </location>
</feature>
<keyword evidence="1" id="KW-0732">Signal</keyword>
<dbReference type="AlphaFoldDB" id="A0A919TCR9"/>
<comment type="caution">
    <text evidence="2">The sequence shown here is derived from an EMBL/GenBank/DDBJ whole genome shotgun (WGS) entry which is preliminary data.</text>
</comment>
<gene>
    <name evidence="2" type="ORF">Ato02nite_049960</name>
</gene>
<dbReference type="Proteomes" id="UP000677082">
    <property type="component" value="Unassembled WGS sequence"/>
</dbReference>
<feature type="chain" id="PRO_5037448746" evidence="1">
    <location>
        <begin position="25"/>
        <end position="213"/>
    </location>
</feature>
<dbReference type="EMBL" id="BOQN01000064">
    <property type="protein sequence ID" value="GIM93203.1"/>
    <property type="molecule type" value="Genomic_DNA"/>
</dbReference>
<accession>A0A919TCR9</accession>
<protein>
    <submittedName>
        <fullName evidence="2">Uncharacterized protein</fullName>
    </submittedName>
</protein>
<dbReference type="RefSeq" id="WP_213009031.1">
    <property type="nucleotide sequence ID" value="NZ_BOQN01000064.1"/>
</dbReference>
<evidence type="ECO:0000313" key="3">
    <source>
        <dbReference type="Proteomes" id="UP000677082"/>
    </source>
</evidence>
<keyword evidence="3" id="KW-1185">Reference proteome</keyword>
<evidence type="ECO:0000313" key="2">
    <source>
        <dbReference type="EMBL" id="GIM93203.1"/>
    </source>
</evidence>